<feature type="transmembrane region" description="Helical" evidence="2">
    <location>
        <begin position="210"/>
        <end position="232"/>
    </location>
</feature>
<organism evidence="3 4">
    <name type="scientific">Sphingobium terrigena</name>
    <dbReference type="NCBI Taxonomy" id="2304063"/>
    <lineage>
        <taxon>Bacteria</taxon>
        <taxon>Pseudomonadati</taxon>
        <taxon>Pseudomonadota</taxon>
        <taxon>Alphaproteobacteria</taxon>
        <taxon>Sphingomonadales</taxon>
        <taxon>Sphingomonadaceae</taxon>
        <taxon>Sphingobium</taxon>
    </lineage>
</organism>
<feature type="transmembrane region" description="Helical" evidence="2">
    <location>
        <begin position="91"/>
        <end position="112"/>
    </location>
</feature>
<dbReference type="Pfam" id="PF03929">
    <property type="entry name" value="PepSY_TM"/>
    <property type="match status" value="1"/>
</dbReference>
<protein>
    <submittedName>
        <fullName evidence="3">PepSY domain-containing protein</fullName>
    </submittedName>
</protein>
<keyword evidence="4" id="KW-1185">Reference proteome</keyword>
<dbReference type="OrthoDB" id="9776609at2"/>
<dbReference type="AlphaFoldDB" id="A0A418YR83"/>
<evidence type="ECO:0000256" key="2">
    <source>
        <dbReference type="SAM" id="Phobius"/>
    </source>
</evidence>
<dbReference type="InterPro" id="IPR005625">
    <property type="entry name" value="PepSY-ass_TM"/>
</dbReference>
<accession>A0A418YR83</accession>
<feature type="transmembrane region" description="Helical" evidence="2">
    <location>
        <begin position="478"/>
        <end position="497"/>
    </location>
</feature>
<feature type="transmembrane region" description="Helical" evidence="2">
    <location>
        <begin position="532"/>
        <end position="554"/>
    </location>
</feature>
<reference evidence="3 4" key="1">
    <citation type="submission" date="2018-08" db="EMBL/GenBank/DDBJ databases">
        <title>Sphingobium sp. EO9.</title>
        <authorList>
            <person name="Park Y."/>
            <person name="Kim K.H."/>
            <person name="Jeon C.O."/>
        </authorList>
    </citation>
    <scope>NUCLEOTIDE SEQUENCE [LARGE SCALE GENOMIC DNA]</scope>
    <source>
        <strain evidence="3 4">EO9</strain>
    </source>
</reference>
<gene>
    <name evidence="3" type="ORF">D0Z70_13260</name>
</gene>
<feature type="region of interest" description="Disordered" evidence="1">
    <location>
        <begin position="31"/>
        <end position="51"/>
    </location>
</feature>
<feature type="transmembrane region" description="Helical" evidence="2">
    <location>
        <begin position="260"/>
        <end position="293"/>
    </location>
</feature>
<feature type="transmembrane region" description="Helical" evidence="2">
    <location>
        <begin position="453"/>
        <end position="472"/>
    </location>
</feature>
<dbReference type="Proteomes" id="UP000283469">
    <property type="component" value="Unassembled WGS sequence"/>
</dbReference>
<keyword evidence="2" id="KW-0812">Transmembrane</keyword>
<keyword evidence="2" id="KW-1133">Transmembrane helix</keyword>
<keyword evidence="2" id="KW-0472">Membrane</keyword>
<feature type="transmembrane region" description="Helical" evidence="2">
    <location>
        <begin position="411"/>
        <end position="433"/>
    </location>
</feature>
<evidence type="ECO:0000313" key="4">
    <source>
        <dbReference type="Proteomes" id="UP000283469"/>
    </source>
</evidence>
<comment type="caution">
    <text evidence="3">The sequence shown here is derived from an EMBL/GenBank/DDBJ whole genome shotgun (WGS) entry which is preliminary data.</text>
</comment>
<dbReference type="PANTHER" id="PTHR34219">
    <property type="entry name" value="IRON-REGULATED INNER MEMBRANE PROTEIN-RELATED"/>
    <property type="match status" value="1"/>
</dbReference>
<proteinExistence type="predicted"/>
<sequence length="563" mass="60448">MLCRLGARRGADAAADRRVDRASRLGRRHGLDLGRQSYPSRDGGSGRHRAHWLRPGHIEGVRVTTTARRKPLLSRVPADFVRAVLKGHSSLGLAFAAIIYLVCLTGSIAVFAHEFQRWETAGAPRLTSISPDAVQHALEAAIARVSGGAEHAYINLPTPDLPQASISVEKDHVQHGWIFDAAGNLVAPGDAPFSEFLTRLHINLHIPGSWGIFIVGLTGVALLSSLISGLLAHPRIFRDAFHLRLGGSRRLQEADLHNRIGIWALPFHVIVSLTGALLGLTTIIVGVLGMALFQGDTAKVYALFIPQAPKDDPRPAPIIDLRPMFPAVDRAAPGGRTDLILLEHPAEMGGAAMFNVQREDTRLSNYDAYAFDRTGKLYHHARSSENNLGERILGSIGKLHFGWFGGAAVKIAYALLGLGLTYLAAGGVTIWLARRGDKRNPAPGLERLWAATVWSQPVALAATALATAAALGGVSKQALIMIWAAVTLIILFSALRVEATALSLWLKRAAGVLLIATAPAHVLRFWPTDPVIWSVDVGLMACGGVLLWLARGAVVPPVPARSR</sequence>
<evidence type="ECO:0000313" key="3">
    <source>
        <dbReference type="EMBL" id="RJG54116.1"/>
    </source>
</evidence>
<evidence type="ECO:0000256" key="1">
    <source>
        <dbReference type="SAM" id="MobiDB-lite"/>
    </source>
</evidence>
<dbReference type="PANTHER" id="PTHR34219:SF3">
    <property type="entry name" value="BLL7967 PROTEIN"/>
    <property type="match status" value="1"/>
</dbReference>
<name>A0A418YR83_9SPHN</name>
<feature type="transmembrane region" description="Helical" evidence="2">
    <location>
        <begin position="509"/>
        <end position="526"/>
    </location>
</feature>
<dbReference type="EMBL" id="QVRA01000011">
    <property type="protein sequence ID" value="RJG54116.1"/>
    <property type="molecule type" value="Genomic_DNA"/>
</dbReference>